<evidence type="ECO:0000313" key="3">
    <source>
        <dbReference type="Proteomes" id="UP000829196"/>
    </source>
</evidence>
<reference evidence="2" key="1">
    <citation type="journal article" date="2022" name="Front. Genet.">
        <title>Chromosome-Scale Assembly of the Dendrobium nobile Genome Provides Insights Into the Molecular Mechanism of the Biosynthesis of the Medicinal Active Ingredient of Dendrobium.</title>
        <authorList>
            <person name="Xu Q."/>
            <person name="Niu S.-C."/>
            <person name="Li K.-L."/>
            <person name="Zheng P.-J."/>
            <person name="Zhang X.-J."/>
            <person name="Jia Y."/>
            <person name="Liu Y."/>
            <person name="Niu Y.-X."/>
            <person name="Yu L.-H."/>
            <person name="Chen D.-F."/>
            <person name="Zhang G.-Q."/>
        </authorList>
    </citation>
    <scope>NUCLEOTIDE SEQUENCE</scope>
    <source>
        <tissue evidence="2">Leaf</tissue>
    </source>
</reference>
<name>A0A8T3AKR9_DENNO</name>
<gene>
    <name evidence="2" type="ORF">KFK09_022891</name>
</gene>
<feature type="chain" id="PRO_5035863085" evidence="1">
    <location>
        <begin position="21"/>
        <end position="86"/>
    </location>
</feature>
<protein>
    <submittedName>
        <fullName evidence="2">Uncharacterized protein</fullName>
    </submittedName>
</protein>
<dbReference type="EMBL" id="JAGYWB010000016">
    <property type="protein sequence ID" value="KAI0496571.1"/>
    <property type="molecule type" value="Genomic_DNA"/>
</dbReference>
<feature type="signal peptide" evidence="1">
    <location>
        <begin position="1"/>
        <end position="20"/>
    </location>
</feature>
<accession>A0A8T3AKR9</accession>
<dbReference type="AlphaFoldDB" id="A0A8T3AKR9"/>
<evidence type="ECO:0000256" key="1">
    <source>
        <dbReference type="SAM" id="SignalP"/>
    </source>
</evidence>
<organism evidence="2 3">
    <name type="scientific">Dendrobium nobile</name>
    <name type="common">Orchid</name>
    <dbReference type="NCBI Taxonomy" id="94219"/>
    <lineage>
        <taxon>Eukaryota</taxon>
        <taxon>Viridiplantae</taxon>
        <taxon>Streptophyta</taxon>
        <taxon>Embryophyta</taxon>
        <taxon>Tracheophyta</taxon>
        <taxon>Spermatophyta</taxon>
        <taxon>Magnoliopsida</taxon>
        <taxon>Liliopsida</taxon>
        <taxon>Asparagales</taxon>
        <taxon>Orchidaceae</taxon>
        <taxon>Epidendroideae</taxon>
        <taxon>Malaxideae</taxon>
        <taxon>Dendrobiinae</taxon>
        <taxon>Dendrobium</taxon>
    </lineage>
</organism>
<sequence>MAKSASFAVAILLLLSVSFAARPFVDDEDFFADGPELAPAPLLAWGPVIVDTIPGLDDGPDSLIPSPGPVDLFWPSADAPNEKLGD</sequence>
<keyword evidence="3" id="KW-1185">Reference proteome</keyword>
<evidence type="ECO:0000313" key="2">
    <source>
        <dbReference type="EMBL" id="KAI0496571.1"/>
    </source>
</evidence>
<keyword evidence="1" id="KW-0732">Signal</keyword>
<comment type="caution">
    <text evidence="2">The sequence shown here is derived from an EMBL/GenBank/DDBJ whole genome shotgun (WGS) entry which is preliminary data.</text>
</comment>
<dbReference type="Proteomes" id="UP000829196">
    <property type="component" value="Unassembled WGS sequence"/>
</dbReference>
<proteinExistence type="predicted"/>